<gene>
    <name evidence="2" type="ORF">TARUN_6018</name>
</gene>
<accession>A0A395NJZ0</accession>
<dbReference type="Proteomes" id="UP000266272">
    <property type="component" value="Unassembled WGS sequence"/>
</dbReference>
<evidence type="ECO:0000256" key="1">
    <source>
        <dbReference type="SAM" id="MobiDB-lite"/>
    </source>
</evidence>
<proteinExistence type="predicted"/>
<feature type="region of interest" description="Disordered" evidence="1">
    <location>
        <begin position="400"/>
        <end position="428"/>
    </location>
</feature>
<protein>
    <submittedName>
        <fullName evidence="2">Uncharacterized protein</fullName>
    </submittedName>
</protein>
<comment type="caution">
    <text evidence="2">The sequence shown here is derived from an EMBL/GenBank/DDBJ whole genome shotgun (WGS) entry which is preliminary data.</text>
</comment>
<dbReference type="EMBL" id="PXOA01000368">
    <property type="protein sequence ID" value="RFU76224.1"/>
    <property type="molecule type" value="Genomic_DNA"/>
</dbReference>
<name>A0A395NJZ0_TRIAR</name>
<sequence length="444" mass="52195">MSIRASNVLQGALESSLISHKMDTPIREWSEMDLYQWYAQHTDTRRTWRDPRAWGKWANWKDDQRDDIVTEERIQQQLERWMVRCPLCLLHRNTGCNSHDLSDCQRPEKDLTCVIKSRLQSAMASIEKNGIGGYGEAPWCSNCCLPRSRCRQWNKRDGEGEKDGDDREWRERNNSKECVFPGVVINTVSAMLAFELPSGVTLKQKVEQWRESSRTRFNGDLGLSGWLLSPMLWDWRQMMTMVRVFHQLDIAAEETWIQKAMEQRQAELSALSLQQWVDRETLDNYMPDVRGSWQENTRLSRDQGMTKMRIETADDKCIRAALDEEEYEMERHWGSGGDEFYWTLVRKRIREWGQGRIQCQLCRAYEWSEMCYDHAAGECTLWDESEEFRGLVERLSSLKGRGRRGEDGSEDDDEDEGDKNWLTSRGTCQGTCRFPRSMEGWEGW</sequence>
<reference evidence="2 3" key="1">
    <citation type="journal article" date="2018" name="PLoS Pathog.">
        <title>Evolution of structural diversity of trichothecenes, a family of toxins produced by plant pathogenic and entomopathogenic fungi.</title>
        <authorList>
            <person name="Proctor R.H."/>
            <person name="McCormick S.P."/>
            <person name="Kim H.S."/>
            <person name="Cardoza R.E."/>
            <person name="Stanley A.M."/>
            <person name="Lindo L."/>
            <person name="Kelly A."/>
            <person name="Brown D.W."/>
            <person name="Lee T."/>
            <person name="Vaughan M.M."/>
            <person name="Alexander N.J."/>
            <person name="Busman M."/>
            <person name="Gutierrez S."/>
        </authorList>
    </citation>
    <scope>NUCLEOTIDE SEQUENCE [LARGE SCALE GENOMIC DNA]</scope>
    <source>
        <strain evidence="2 3">IBT 40837</strain>
    </source>
</reference>
<dbReference type="OrthoDB" id="5153289at2759"/>
<keyword evidence="3" id="KW-1185">Reference proteome</keyword>
<feature type="compositionally biased region" description="Acidic residues" evidence="1">
    <location>
        <begin position="408"/>
        <end position="417"/>
    </location>
</feature>
<dbReference type="AlphaFoldDB" id="A0A395NJZ0"/>
<evidence type="ECO:0000313" key="3">
    <source>
        <dbReference type="Proteomes" id="UP000266272"/>
    </source>
</evidence>
<organism evidence="2 3">
    <name type="scientific">Trichoderma arundinaceum</name>
    <dbReference type="NCBI Taxonomy" id="490622"/>
    <lineage>
        <taxon>Eukaryota</taxon>
        <taxon>Fungi</taxon>
        <taxon>Dikarya</taxon>
        <taxon>Ascomycota</taxon>
        <taxon>Pezizomycotina</taxon>
        <taxon>Sordariomycetes</taxon>
        <taxon>Hypocreomycetidae</taxon>
        <taxon>Hypocreales</taxon>
        <taxon>Hypocreaceae</taxon>
        <taxon>Trichoderma</taxon>
    </lineage>
</organism>
<evidence type="ECO:0000313" key="2">
    <source>
        <dbReference type="EMBL" id="RFU76224.1"/>
    </source>
</evidence>